<evidence type="ECO:0000256" key="3">
    <source>
        <dbReference type="ARBA" id="ARBA00013253"/>
    </source>
</evidence>
<dbReference type="InterPro" id="IPR000550">
    <property type="entry name" value="Hppk"/>
</dbReference>
<keyword evidence="8" id="KW-0067">ATP-binding</keyword>
<gene>
    <name evidence="14" type="primary">folK</name>
    <name evidence="14" type="ORF">GCM10007877_25960</name>
</gene>
<evidence type="ECO:0000256" key="5">
    <source>
        <dbReference type="ARBA" id="ARBA00022679"/>
    </source>
</evidence>
<evidence type="ECO:0000256" key="10">
    <source>
        <dbReference type="ARBA" id="ARBA00029409"/>
    </source>
</evidence>
<dbReference type="GO" id="GO:0003848">
    <property type="term" value="F:2-amino-4-hydroxy-6-hydroxymethyldihydropteridine diphosphokinase activity"/>
    <property type="evidence" value="ECO:0007669"/>
    <property type="project" value="UniProtKB-EC"/>
</dbReference>
<dbReference type="GO" id="GO:0046656">
    <property type="term" value="P:folic acid biosynthetic process"/>
    <property type="evidence" value="ECO:0007669"/>
    <property type="project" value="UniProtKB-KW"/>
</dbReference>
<dbReference type="GO" id="GO:0016301">
    <property type="term" value="F:kinase activity"/>
    <property type="evidence" value="ECO:0007669"/>
    <property type="project" value="UniProtKB-KW"/>
</dbReference>
<dbReference type="GO" id="GO:0005524">
    <property type="term" value="F:ATP binding"/>
    <property type="evidence" value="ECO:0007669"/>
    <property type="project" value="UniProtKB-KW"/>
</dbReference>
<comment type="similarity">
    <text evidence="2">Belongs to the HPPK family.</text>
</comment>
<comment type="function">
    <text evidence="10">Catalyzes the transfer of pyrophosphate from adenosine triphosphate (ATP) to 6-hydroxymethyl-7,8-dihydropterin, an enzymatic step in folate biosynthesis pathway.</text>
</comment>
<evidence type="ECO:0000256" key="9">
    <source>
        <dbReference type="ARBA" id="ARBA00022909"/>
    </source>
</evidence>
<evidence type="ECO:0000259" key="13">
    <source>
        <dbReference type="PROSITE" id="PS00794"/>
    </source>
</evidence>
<dbReference type="AlphaFoldDB" id="A0AA37TCN4"/>
<keyword evidence="15" id="KW-1185">Reference proteome</keyword>
<evidence type="ECO:0000256" key="8">
    <source>
        <dbReference type="ARBA" id="ARBA00022840"/>
    </source>
</evidence>
<dbReference type="SUPFAM" id="SSF55083">
    <property type="entry name" value="6-hydroxymethyl-7,8-dihydropterin pyrophosphokinase, HPPK"/>
    <property type="match status" value="1"/>
</dbReference>
<name>A0AA37TCN4_9GAMM</name>
<comment type="pathway">
    <text evidence="1">Cofactor biosynthesis; tetrahydrofolate biosynthesis; 2-amino-4-hydroxy-6-hydroxymethyl-7,8-dihydropteridine diphosphate from 7,8-dihydroneopterin triphosphate: step 4/4.</text>
</comment>
<evidence type="ECO:0000256" key="6">
    <source>
        <dbReference type="ARBA" id="ARBA00022741"/>
    </source>
</evidence>
<evidence type="ECO:0000256" key="1">
    <source>
        <dbReference type="ARBA" id="ARBA00005051"/>
    </source>
</evidence>
<dbReference type="CDD" id="cd00483">
    <property type="entry name" value="HPPK"/>
    <property type="match status" value="1"/>
</dbReference>
<dbReference type="EMBL" id="BSPD01000062">
    <property type="protein sequence ID" value="GLS26877.1"/>
    <property type="molecule type" value="Genomic_DNA"/>
</dbReference>
<dbReference type="NCBIfam" id="TIGR01498">
    <property type="entry name" value="folK"/>
    <property type="match status" value="1"/>
</dbReference>
<evidence type="ECO:0000256" key="7">
    <source>
        <dbReference type="ARBA" id="ARBA00022777"/>
    </source>
</evidence>
<evidence type="ECO:0000256" key="11">
    <source>
        <dbReference type="ARBA" id="ARBA00029766"/>
    </source>
</evidence>
<evidence type="ECO:0000256" key="12">
    <source>
        <dbReference type="ARBA" id="ARBA00033413"/>
    </source>
</evidence>
<dbReference type="RefSeq" id="WP_232593585.1">
    <property type="nucleotide sequence ID" value="NZ_BSPD01000062.1"/>
</dbReference>
<dbReference type="Gene3D" id="3.30.70.560">
    <property type="entry name" value="7,8-Dihydro-6-hydroxymethylpterin-pyrophosphokinase HPPK"/>
    <property type="match status" value="1"/>
</dbReference>
<dbReference type="PANTHER" id="PTHR43071:SF1">
    <property type="entry name" value="2-AMINO-4-HYDROXY-6-HYDROXYMETHYLDIHYDROPTERIDINE PYROPHOSPHOKINASE"/>
    <property type="match status" value="1"/>
</dbReference>
<keyword evidence="5" id="KW-0808">Transferase</keyword>
<sequence length="173" mass="19230">MKADKLKPDNTDEVHAYIGIGSNLEDPLAQVTSACDALNTLPKSRVIQISHWYGSNAIGPGDQPDYVNGVAQLSTCLSPIELLDALQNIEHQHGRVRLQRWGARTLDLDILLYGDHTIDLPRLSIPHPQLDKRNFVVFPLFDIAPKLVLPNGEPLNTLTSELTLCGLWKLDQH</sequence>
<keyword evidence="6" id="KW-0547">Nucleotide-binding</keyword>
<reference evidence="14 15" key="1">
    <citation type="journal article" date="2014" name="Int. J. Syst. Evol. Microbiol.">
        <title>Complete genome sequence of Corynebacterium casei LMG S-19264T (=DSM 44701T), isolated from a smear-ripened cheese.</title>
        <authorList>
            <consortium name="US DOE Joint Genome Institute (JGI-PGF)"/>
            <person name="Walter F."/>
            <person name="Albersmeier A."/>
            <person name="Kalinowski J."/>
            <person name="Ruckert C."/>
        </authorList>
    </citation>
    <scope>NUCLEOTIDE SEQUENCE [LARGE SCALE GENOMIC DNA]</scope>
    <source>
        <strain evidence="14 15">NBRC 110095</strain>
    </source>
</reference>
<organism evidence="14 15">
    <name type="scientific">Marinibactrum halimedae</name>
    <dbReference type="NCBI Taxonomy" id="1444977"/>
    <lineage>
        <taxon>Bacteria</taxon>
        <taxon>Pseudomonadati</taxon>
        <taxon>Pseudomonadota</taxon>
        <taxon>Gammaproteobacteria</taxon>
        <taxon>Cellvibrionales</taxon>
        <taxon>Cellvibrionaceae</taxon>
        <taxon>Marinibactrum</taxon>
    </lineage>
</organism>
<dbReference type="InterPro" id="IPR035907">
    <property type="entry name" value="Hppk_sf"/>
</dbReference>
<proteinExistence type="inferred from homology"/>
<accession>A0AA37TCN4</accession>
<dbReference type="PANTHER" id="PTHR43071">
    <property type="entry name" value="2-AMINO-4-HYDROXY-6-HYDROXYMETHYLDIHYDROPTERIDINE PYROPHOSPHOKINASE"/>
    <property type="match status" value="1"/>
</dbReference>
<evidence type="ECO:0000313" key="15">
    <source>
        <dbReference type="Proteomes" id="UP001156870"/>
    </source>
</evidence>
<keyword evidence="7" id="KW-0418">Kinase</keyword>
<feature type="domain" description="7,8-dihydro-6-hydroxymethylpterin-pyrophosphokinase" evidence="13">
    <location>
        <begin position="100"/>
        <end position="111"/>
    </location>
</feature>
<dbReference type="Proteomes" id="UP001156870">
    <property type="component" value="Unassembled WGS sequence"/>
</dbReference>
<dbReference type="EC" id="2.7.6.3" evidence="3"/>
<comment type="caution">
    <text evidence="14">The sequence shown here is derived from an EMBL/GenBank/DDBJ whole genome shotgun (WGS) entry which is preliminary data.</text>
</comment>
<evidence type="ECO:0000256" key="2">
    <source>
        <dbReference type="ARBA" id="ARBA00005810"/>
    </source>
</evidence>
<dbReference type="PROSITE" id="PS00794">
    <property type="entry name" value="HPPK"/>
    <property type="match status" value="1"/>
</dbReference>
<evidence type="ECO:0000313" key="14">
    <source>
        <dbReference type="EMBL" id="GLS26877.1"/>
    </source>
</evidence>
<protein>
    <recommendedName>
        <fullName evidence="4">2-amino-4-hydroxy-6-hydroxymethyldihydropteridine pyrophosphokinase</fullName>
        <ecNumber evidence="3">2.7.6.3</ecNumber>
    </recommendedName>
    <alternativeName>
        <fullName evidence="11">6-hydroxymethyl-7,8-dihydropterin pyrophosphokinase</fullName>
    </alternativeName>
    <alternativeName>
        <fullName evidence="12">7,8-dihydro-6-hydroxymethylpterin-pyrophosphokinase</fullName>
    </alternativeName>
</protein>
<evidence type="ECO:0000256" key="4">
    <source>
        <dbReference type="ARBA" id="ARBA00016218"/>
    </source>
</evidence>
<keyword evidence="9" id="KW-0289">Folate biosynthesis</keyword>
<dbReference type="Pfam" id="PF01288">
    <property type="entry name" value="HPPK"/>
    <property type="match status" value="1"/>
</dbReference>